<dbReference type="EMBL" id="JAUNZN010000008">
    <property type="protein sequence ID" value="KAK4817274.1"/>
    <property type="molecule type" value="Genomic_DNA"/>
</dbReference>
<feature type="transmembrane region" description="Helical" evidence="6">
    <location>
        <begin position="495"/>
        <end position="520"/>
    </location>
</feature>
<dbReference type="PROSITE" id="PS50092">
    <property type="entry name" value="TSP1"/>
    <property type="match status" value="5"/>
</dbReference>
<dbReference type="PANTHER" id="PTHR22906">
    <property type="entry name" value="PROPERDIN"/>
    <property type="match status" value="1"/>
</dbReference>
<evidence type="ECO:0000256" key="6">
    <source>
        <dbReference type="SAM" id="Phobius"/>
    </source>
</evidence>
<evidence type="ECO:0000256" key="2">
    <source>
        <dbReference type="ARBA" id="ARBA00022525"/>
    </source>
</evidence>
<dbReference type="Proteomes" id="UP001333110">
    <property type="component" value="Unassembled WGS sequence"/>
</dbReference>
<dbReference type="InterPro" id="IPR036383">
    <property type="entry name" value="TSP1_rpt_sf"/>
</dbReference>
<keyword evidence="6" id="KW-0472">Membrane</keyword>
<keyword evidence="5" id="KW-1015">Disulfide bond</keyword>
<dbReference type="InterPro" id="IPR057563">
    <property type="entry name" value="Sema5A/B-like_TSP-1"/>
</dbReference>
<keyword evidence="2" id="KW-0964">Secreted</keyword>
<evidence type="ECO:0000256" key="1">
    <source>
        <dbReference type="ARBA" id="ARBA00004613"/>
    </source>
</evidence>
<dbReference type="Pfam" id="PF23260">
    <property type="entry name" value="TSP1_2"/>
    <property type="match status" value="1"/>
</dbReference>
<dbReference type="Gene3D" id="2.20.100.10">
    <property type="entry name" value="Thrombospondin type-1 (TSP1) repeat"/>
    <property type="match status" value="5"/>
</dbReference>
<dbReference type="InterPro" id="IPR052065">
    <property type="entry name" value="Compl_asym_regulator"/>
</dbReference>
<dbReference type="FunFam" id="2.20.100.10:FF:000001">
    <property type="entry name" value="semaphorin-5A isoform X1"/>
    <property type="match status" value="5"/>
</dbReference>
<proteinExistence type="predicted"/>
<gene>
    <name evidence="8" type="ORF">QYF61_006473</name>
</gene>
<evidence type="ECO:0000313" key="9">
    <source>
        <dbReference type="Proteomes" id="UP001333110"/>
    </source>
</evidence>
<protein>
    <recommendedName>
        <fullName evidence="7">Sema5A/B-like TSP-1 type 1 domain-containing protein</fullName>
    </recommendedName>
</protein>
<evidence type="ECO:0000256" key="3">
    <source>
        <dbReference type="ARBA" id="ARBA00022729"/>
    </source>
</evidence>
<dbReference type="InterPro" id="IPR000884">
    <property type="entry name" value="TSP1_rpt"/>
</dbReference>
<evidence type="ECO:0000313" key="8">
    <source>
        <dbReference type="EMBL" id="KAK4817274.1"/>
    </source>
</evidence>
<evidence type="ECO:0000259" key="7">
    <source>
        <dbReference type="Pfam" id="PF23260"/>
    </source>
</evidence>
<dbReference type="Pfam" id="PF00090">
    <property type="entry name" value="TSP_1"/>
    <property type="match status" value="5"/>
</dbReference>
<keyword evidence="3" id="KW-0732">Signal</keyword>
<dbReference type="SUPFAM" id="SSF82895">
    <property type="entry name" value="TSP-1 type 1 repeat"/>
    <property type="match status" value="5"/>
</dbReference>
<dbReference type="PANTHER" id="PTHR22906:SF43">
    <property type="entry name" value="PROPERDIN"/>
    <property type="match status" value="1"/>
</dbReference>
<evidence type="ECO:0000256" key="5">
    <source>
        <dbReference type="ARBA" id="ARBA00023157"/>
    </source>
</evidence>
<reference evidence="8 9" key="1">
    <citation type="journal article" date="2023" name="J. Hered.">
        <title>Chromosome-level genome of the wood stork (Mycteria americana) provides insight into avian chromosome evolution.</title>
        <authorList>
            <person name="Flamio R. Jr."/>
            <person name="Ramstad K.M."/>
        </authorList>
    </citation>
    <scope>NUCLEOTIDE SEQUENCE [LARGE SCALE GENOMIC DNA]</scope>
    <source>
        <strain evidence="8">JAX WOST 10</strain>
    </source>
</reference>
<keyword evidence="6" id="KW-1133">Transmembrane helix</keyword>
<sequence>MEDWGLGPHGNCVSIRMGTAQAPVCVGHVHVTALVLAAEVAAVKGPGSRSQIAQARHDVGRSLGNPFSLTPFVRNGAWTPWSSWAPCSTSCGIGFQVRQRSCSNPAPRYGGRVCVGQSREERFCNENSPCPLPIFWSSWGPWNKCSVNCGGGIHSRQRSCENGNTCPGCAVEYKTCNPESCPEVRRNTPWTPWMPVNITQNGARQEQRFRYTCRAQLSDPHELQFGRKKTESRFCPNDGSAVCDTDSLVDDLLKTGKTSARIINGGWSFWGAWSSCSRDCELGFRIRKRTCTNPEPKNGGLPCVGSAMEYQDCNPHPCPGPNVLGCKKLLASLGRVDLEGEILGLSSFVTVRGVTNSIYLSLLAFQYSSVKGSWSCWTPWSHCSATCGGGHYQRTRTCTNPAPSSGEDICIGLHTEEALCNTHPCEGGWSEWSEWSLCNEEGIQYRSRYCEVHSPDSSQCVGNSTQYQDCLYNEIPVILPASSIDESTNCGGFSLIHLIATGVSCFFGSSLLTFVIYVYCQRCQRQSQESTVIHPTTPNHLHYKGNTTPKNEKYTPMEFKVGYLMRNTTNSLILPEQILYLELAGGKAVVAATETVMEKAGERETLNKNNLIPDDRTNFYPLQQTNVYTTTYYPSTLNKYDYRPEASPGRTFTNS</sequence>
<keyword evidence="4" id="KW-0677">Repeat</keyword>
<keyword evidence="9" id="KW-1185">Reference proteome</keyword>
<organism evidence="8 9">
    <name type="scientific">Mycteria americana</name>
    <name type="common">Wood stork</name>
    <dbReference type="NCBI Taxonomy" id="33587"/>
    <lineage>
        <taxon>Eukaryota</taxon>
        <taxon>Metazoa</taxon>
        <taxon>Chordata</taxon>
        <taxon>Craniata</taxon>
        <taxon>Vertebrata</taxon>
        <taxon>Euteleostomi</taxon>
        <taxon>Archelosauria</taxon>
        <taxon>Archosauria</taxon>
        <taxon>Dinosauria</taxon>
        <taxon>Saurischia</taxon>
        <taxon>Theropoda</taxon>
        <taxon>Coelurosauria</taxon>
        <taxon>Aves</taxon>
        <taxon>Neognathae</taxon>
        <taxon>Neoaves</taxon>
        <taxon>Aequornithes</taxon>
        <taxon>Ciconiiformes</taxon>
        <taxon>Ciconiidae</taxon>
        <taxon>Mycteria</taxon>
    </lineage>
</organism>
<dbReference type="AlphaFoldDB" id="A0AAN7N0E6"/>
<keyword evidence="6" id="KW-0812">Transmembrane</keyword>
<accession>A0AAN7N0E6</accession>
<comment type="subcellular location">
    <subcellularLocation>
        <location evidence="1">Secreted</location>
    </subcellularLocation>
</comment>
<dbReference type="PRINTS" id="PR01705">
    <property type="entry name" value="TSP1REPEAT"/>
</dbReference>
<name>A0AAN7N0E6_MYCAM</name>
<dbReference type="SMART" id="SM00209">
    <property type="entry name" value="TSP1"/>
    <property type="match status" value="5"/>
</dbReference>
<comment type="caution">
    <text evidence="8">The sequence shown here is derived from an EMBL/GenBank/DDBJ whole genome shotgun (WGS) entry which is preliminary data.</text>
</comment>
<feature type="domain" description="Sema5A/B-like TSP-1 type 1" evidence="7">
    <location>
        <begin position="182"/>
        <end position="246"/>
    </location>
</feature>
<evidence type="ECO:0000256" key="4">
    <source>
        <dbReference type="ARBA" id="ARBA00022737"/>
    </source>
</evidence>